<reference evidence="1 2" key="1">
    <citation type="submission" date="2021-02" db="EMBL/GenBank/DDBJ databases">
        <title>Porcisia hertigi Genome sequencing and assembly.</title>
        <authorList>
            <person name="Almutairi H."/>
            <person name="Gatherer D."/>
        </authorList>
    </citation>
    <scope>NUCLEOTIDE SEQUENCE [LARGE SCALE GENOMIC DNA]</scope>
    <source>
        <strain evidence="1 2">C119</strain>
    </source>
</reference>
<dbReference type="AlphaFoldDB" id="A0A836ID16"/>
<dbReference type="OrthoDB" id="272647at2759"/>
<gene>
    <name evidence="1" type="ORF">JKF63_02033</name>
</gene>
<evidence type="ECO:0000313" key="2">
    <source>
        <dbReference type="Proteomes" id="UP000674318"/>
    </source>
</evidence>
<dbReference type="GeneID" id="94288153"/>
<dbReference type="EMBL" id="JAFJZO010000033">
    <property type="protein sequence ID" value="KAG5494981.1"/>
    <property type="molecule type" value="Genomic_DNA"/>
</dbReference>
<accession>A0A836ID16</accession>
<evidence type="ECO:0000313" key="1">
    <source>
        <dbReference type="EMBL" id="KAG5494981.1"/>
    </source>
</evidence>
<proteinExistence type="predicted"/>
<sequence>MTEPTLDALQVGGEMSDDSAADDYSLGQKVAVAFGIACMGGYIGYNLFYNSSENVPQALWSRNDETEAPTPTPVRPRVALVNMPDKLRSCALAGLRAWLDVASEVEPVFPTVTFIEEEEAATIADLVAEVRRASVFAWGEVRECSEAHVSTCLEPLCSVVYRTLTEVNGQVLDDWNVRGLKAGRWHGKRFVSRHCVGFSVDGKHGTVLVHDVEGVIDAERASDLSGDCVRDCDALVREYGVPTTATFHRWRLSAAVHPCSTTSQSPAESLPGLGARLRDGKHCRLWQSPLHVFAALGAVLRYNRTDAAAYPDYITTPLPTMHSAGVVSTSLSSCMTQLARRCAPLLLRQYAARQSERRERELSLSSSFAIVMQLADASAAVTPDILRIGEKHLAEWIRDMTGAPSGKKSLPTTHRISEQVIAMQAETLKPVRTVHVDLTEMFCSVLAAEWLLIRVVSLFSALGLVPALAQLIAVPGPQVSTSLLFPTPNKPHLRHLWLPGPMRASLWTATERDVESPCLTTNRAMQKDQFLGTAASAPAEHAFVVSEHDFSDF</sequence>
<name>A0A836ID16_9TRYP</name>
<dbReference type="RefSeq" id="XP_067754233.1">
    <property type="nucleotide sequence ID" value="XM_067898076.1"/>
</dbReference>
<keyword evidence="2" id="KW-1185">Reference proteome</keyword>
<dbReference type="KEGG" id="phet:94288153"/>
<dbReference type="Proteomes" id="UP000674318">
    <property type="component" value="Unassembled WGS sequence"/>
</dbReference>
<organism evidence="1 2">
    <name type="scientific">Porcisia hertigi</name>
    <dbReference type="NCBI Taxonomy" id="2761500"/>
    <lineage>
        <taxon>Eukaryota</taxon>
        <taxon>Discoba</taxon>
        <taxon>Euglenozoa</taxon>
        <taxon>Kinetoplastea</taxon>
        <taxon>Metakinetoplastina</taxon>
        <taxon>Trypanosomatida</taxon>
        <taxon>Trypanosomatidae</taxon>
        <taxon>Leishmaniinae</taxon>
        <taxon>Porcisia</taxon>
    </lineage>
</organism>
<comment type="caution">
    <text evidence="1">The sequence shown here is derived from an EMBL/GenBank/DDBJ whole genome shotgun (WGS) entry which is preliminary data.</text>
</comment>
<protein>
    <submittedName>
        <fullName evidence="1">Uncharacterized protein</fullName>
    </submittedName>
</protein>